<accession>A0A4Y7Q5K2</accession>
<dbReference type="Proteomes" id="UP000294933">
    <property type="component" value="Unassembled WGS sequence"/>
</dbReference>
<dbReference type="EMBL" id="ML170174">
    <property type="protein sequence ID" value="TDL22488.1"/>
    <property type="molecule type" value="Genomic_DNA"/>
</dbReference>
<gene>
    <name evidence="1" type="ORF">BD410DRAFT_803295</name>
</gene>
<dbReference type="AlphaFoldDB" id="A0A4Y7Q5K2"/>
<evidence type="ECO:0000313" key="2">
    <source>
        <dbReference type="Proteomes" id="UP000294933"/>
    </source>
</evidence>
<protein>
    <submittedName>
        <fullName evidence="1">Uncharacterized protein</fullName>
    </submittedName>
</protein>
<organism evidence="1 2">
    <name type="scientific">Rickenella mellea</name>
    <dbReference type="NCBI Taxonomy" id="50990"/>
    <lineage>
        <taxon>Eukaryota</taxon>
        <taxon>Fungi</taxon>
        <taxon>Dikarya</taxon>
        <taxon>Basidiomycota</taxon>
        <taxon>Agaricomycotina</taxon>
        <taxon>Agaricomycetes</taxon>
        <taxon>Hymenochaetales</taxon>
        <taxon>Rickenellaceae</taxon>
        <taxon>Rickenella</taxon>
    </lineage>
</organism>
<evidence type="ECO:0000313" key="1">
    <source>
        <dbReference type="EMBL" id="TDL22488.1"/>
    </source>
</evidence>
<reference evidence="1 2" key="1">
    <citation type="submission" date="2018-06" db="EMBL/GenBank/DDBJ databases">
        <title>A transcriptomic atlas of mushroom development highlights an independent origin of complex multicellularity.</title>
        <authorList>
            <consortium name="DOE Joint Genome Institute"/>
            <person name="Krizsan K."/>
            <person name="Almasi E."/>
            <person name="Merenyi Z."/>
            <person name="Sahu N."/>
            <person name="Viragh M."/>
            <person name="Koszo T."/>
            <person name="Mondo S."/>
            <person name="Kiss B."/>
            <person name="Balint B."/>
            <person name="Kues U."/>
            <person name="Barry K."/>
            <person name="Hegedus J.C."/>
            <person name="Henrissat B."/>
            <person name="Johnson J."/>
            <person name="Lipzen A."/>
            <person name="Ohm R."/>
            <person name="Nagy I."/>
            <person name="Pangilinan J."/>
            <person name="Yan J."/>
            <person name="Xiong Y."/>
            <person name="Grigoriev I.V."/>
            <person name="Hibbett D.S."/>
            <person name="Nagy L.G."/>
        </authorList>
    </citation>
    <scope>NUCLEOTIDE SEQUENCE [LARGE SCALE GENOMIC DNA]</scope>
    <source>
        <strain evidence="1 2">SZMC22713</strain>
    </source>
</reference>
<dbReference type="VEuPathDB" id="FungiDB:BD410DRAFT_803295"/>
<name>A0A4Y7Q5K2_9AGAM</name>
<proteinExistence type="predicted"/>
<keyword evidence="2" id="KW-1185">Reference proteome</keyword>
<sequence>MSTVRVSFPAQKKKKSVYWTLQTLQQDTDTVRDILKHIDNDEKEAKRSIYGCIGLNAVATSCGTFYNTHISHESGVNHDERMNRSTLLVILLPLEDLADCAVTPFAGRMAADTRCFAISSASLETATNIYAPYTLTNRAEAKKTPQLLDDQTGVSYHILVKFMLPSHRIRSACVRERLPLIPKRCAYNHGSHPISAHRALV</sequence>